<protein>
    <submittedName>
        <fullName evidence="2">Uncharacterized protein</fullName>
    </submittedName>
</protein>
<feature type="region of interest" description="Disordered" evidence="1">
    <location>
        <begin position="56"/>
        <end position="89"/>
    </location>
</feature>
<gene>
    <name evidence="2" type="ORF">GCM10022377_08430</name>
</gene>
<keyword evidence="3" id="KW-1185">Reference proteome</keyword>
<accession>A0ABP7D0N5</accession>
<organism evidence="2 3">
    <name type="scientific">Zhihengliuella alba</name>
    <dbReference type="NCBI Taxonomy" id="547018"/>
    <lineage>
        <taxon>Bacteria</taxon>
        <taxon>Bacillati</taxon>
        <taxon>Actinomycetota</taxon>
        <taxon>Actinomycetes</taxon>
        <taxon>Micrococcales</taxon>
        <taxon>Micrococcaceae</taxon>
        <taxon>Zhihengliuella</taxon>
    </lineage>
</organism>
<reference evidence="3" key="1">
    <citation type="journal article" date="2019" name="Int. J. Syst. Evol. Microbiol.">
        <title>The Global Catalogue of Microorganisms (GCM) 10K type strain sequencing project: providing services to taxonomists for standard genome sequencing and annotation.</title>
        <authorList>
            <consortium name="The Broad Institute Genomics Platform"/>
            <consortium name="The Broad Institute Genome Sequencing Center for Infectious Disease"/>
            <person name="Wu L."/>
            <person name="Ma J."/>
        </authorList>
    </citation>
    <scope>NUCLEOTIDE SEQUENCE [LARGE SCALE GENOMIC DNA]</scope>
    <source>
        <strain evidence="3">JCM 16961</strain>
    </source>
</reference>
<name>A0ABP7D0N5_9MICC</name>
<evidence type="ECO:0000256" key="1">
    <source>
        <dbReference type="SAM" id="MobiDB-lite"/>
    </source>
</evidence>
<evidence type="ECO:0000313" key="3">
    <source>
        <dbReference type="Proteomes" id="UP001501536"/>
    </source>
</evidence>
<evidence type="ECO:0000313" key="2">
    <source>
        <dbReference type="EMBL" id="GAA3697835.1"/>
    </source>
</evidence>
<sequence length="89" mass="9988">MPGRTFGWSFRTRETVWWDTPASVATSDIEGGRFVDWPEAFTPVLTPSLWLMPQRTTPVRRPRGRRTGVVLATHPVARRDPWGAAGGGR</sequence>
<dbReference type="Proteomes" id="UP001501536">
    <property type="component" value="Unassembled WGS sequence"/>
</dbReference>
<proteinExistence type="predicted"/>
<comment type="caution">
    <text evidence="2">The sequence shown here is derived from an EMBL/GenBank/DDBJ whole genome shotgun (WGS) entry which is preliminary data.</text>
</comment>
<dbReference type="EMBL" id="BAABCJ010000001">
    <property type="protein sequence ID" value="GAA3697835.1"/>
    <property type="molecule type" value="Genomic_DNA"/>
</dbReference>